<dbReference type="Pfam" id="PF01734">
    <property type="entry name" value="Patatin"/>
    <property type="match status" value="1"/>
</dbReference>
<evidence type="ECO:0000256" key="4">
    <source>
        <dbReference type="PROSITE-ProRule" id="PRU01161"/>
    </source>
</evidence>
<gene>
    <name evidence="7" type="ORF">PSRA_0302</name>
</gene>
<evidence type="ECO:0000313" key="7">
    <source>
        <dbReference type="EMBL" id="OZG52570.1"/>
    </source>
</evidence>
<dbReference type="PROSITE" id="PS51635">
    <property type="entry name" value="PNPLA"/>
    <property type="match status" value="1"/>
</dbReference>
<accession>A0A261F0C1</accession>
<feature type="active site" description="Nucleophile" evidence="4">
    <location>
        <position position="70"/>
    </location>
</feature>
<evidence type="ECO:0000259" key="6">
    <source>
        <dbReference type="PROSITE" id="PS51635"/>
    </source>
</evidence>
<dbReference type="Gene3D" id="3.40.1090.10">
    <property type="entry name" value="Cytosolic phospholipase A2 catalytic domain"/>
    <property type="match status" value="2"/>
</dbReference>
<comment type="caution">
    <text evidence="4">Lacks conserved residue(s) required for the propagation of feature annotation.</text>
</comment>
<comment type="caution">
    <text evidence="7">The sequence shown here is derived from an EMBL/GenBank/DDBJ whole genome shotgun (WGS) entry which is preliminary data.</text>
</comment>
<name>A0A261F0C1_9BIFI</name>
<dbReference type="CDD" id="cd07208">
    <property type="entry name" value="Pat_hypo_Ecoli_yjju_like"/>
    <property type="match status" value="1"/>
</dbReference>
<reference evidence="7 8" key="1">
    <citation type="journal article" date="2017" name="BMC Genomics">
        <title>Comparative genomic and phylogenomic analyses of the Bifidobacteriaceae family.</title>
        <authorList>
            <person name="Lugli G.A."/>
            <person name="Milani C."/>
            <person name="Turroni F."/>
            <person name="Duranti S."/>
            <person name="Mancabelli L."/>
            <person name="Mangifesta M."/>
            <person name="Ferrario C."/>
            <person name="Modesto M."/>
            <person name="Mattarelli P."/>
            <person name="Jiri K."/>
            <person name="van Sinderen D."/>
            <person name="Ventura M."/>
        </authorList>
    </citation>
    <scope>NUCLEOTIDE SEQUENCE [LARGE SCALE GENOMIC DNA]</scope>
    <source>
        <strain evidence="7 8">DSM 24742</strain>
    </source>
</reference>
<sequence length="333" mass="36665">MTGGDRASGATMSGATMPHDAAARPVAAQPPAPRIGLVLEGGAMRGMFTAGVLDVLMRARVECDAMIGVSAGAALGCNYKSRQIGRALRYNKRFCADPRYAGVRSWLTTGDIYSVKFAYGVVPFRADPMDERAFAADPMEFWCVATDAATGEPAYRCMRHAIDMPFVRASASIPIASRPVEIDGRRYVDGGVSDPVPLEFFEKQGYARTIVVLTQPDDYRKTPLPHMRAIRLALHRYPHLAEAIERRPGMYNREIDYVREREKAGAALVIRPAESLNIGALCKDPSELQRVYDCGVREATKALPRVLGFVGEEHVGRHDVPYTTRIIPPQRNL</sequence>
<dbReference type="InterPro" id="IPR045943">
    <property type="entry name" value="DUF6363"/>
</dbReference>
<protein>
    <submittedName>
        <fullName evidence="7">Patatin family protein</fullName>
    </submittedName>
</protein>
<dbReference type="InterPro" id="IPR002641">
    <property type="entry name" value="PNPLA_dom"/>
</dbReference>
<proteinExistence type="predicted"/>
<feature type="compositionally biased region" description="Low complexity" evidence="5">
    <location>
        <begin position="18"/>
        <end position="27"/>
    </location>
</feature>
<keyword evidence="8" id="KW-1185">Reference proteome</keyword>
<feature type="domain" description="PNPLA" evidence="6">
    <location>
        <begin position="37"/>
        <end position="202"/>
    </location>
</feature>
<evidence type="ECO:0000256" key="5">
    <source>
        <dbReference type="SAM" id="MobiDB-lite"/>
    </source>
</evidence>
<dbReference type="InterPro" id="IPR050301">
    <property type="entry name" value="NTE"/>
</dbReference>
<evidence type="ECO:0000256" key="1">
    <source>
        <dbReference type="ARBA" id="ARBA00022801"/>
    </source>
</evidence>
<dbReference type="PANTHER" id="PTHR14226">
    <property type="entry name" value="NEUROPATHY TARGET ESTERASE/SWISS CHEESE D.MELANOGASTER"/>
    <property type="match status" value="1"/>
</dbReference>
<dbReference type="InterPro" id="IPR016035">
    <property type="entry name" value="Acyl_Trfase/lysoPLipase"/>
</dbReference>
<keyword evidence="1 4" id="KW-0378">Hydrolase</keyword>
<dbReference type="InterPro" id="IPR037483">
    <property type="entry name" value="YjjU-like"/>
</dbReference>
<feature type="active site" description="Proton acceptor" evidence="4">
    <location>
        <position position="189"/>
    </location>
</feature>
<dbReference type="GO" id="GO:0016787">
    <property type="term" value="F:hydrolase activity"/>
    <property type="evidence" value="ECO:0007669"/>
    <property type="project" value="UniProtKB-UniRule"/>
</dbReference>
<dbReference type="GO" id="GO:0016042">
    <property type="term" value="P:lipid catabolic process"/>
    <property type="evidence" value="ECO:0007669"/>
    <property type="project" value="UniProtKB-UniRule"/>
</dbReference>
<keyword evidence="2 4" id="KW-0442">Lipid degradation</keyword>
<feature type="region of interest" description="Disordered" evidence="5">
    <location>
        <begin position="1"/>
        <end position="28"/>
    </location>
</feature>
<keyword evidence="3 4" id="KW-0443">Lipid metabolism</keyword>
<evidence type="ECO:0000256" key="2">
    <source>
        <dbReference type="ARBA" id="ARBA00022963"/>
    </source>
</evidence>
<evidence type="ECO:0000313" key="8">
    <source>
        <dbReference type="Proteomes" id="UP000216725"/>
    </source>
</evidence>
<feature type="short sequence motif" description="DGA/G" evidence="4">
    <location>
        <begin position="189"/>
        <end position="191"/>
    </location>
</feature>
<dbReference type="PANTHER" id="PTHR14226:SF25">
    <property type="entry name" value="PHOSPHOESTERASE"/>
    <property type="match status" value="1"/>
</dbReference>
<dbReference type="AlphaFoldDB" id="A0A261F0C1"/>
<dbReference type="Proteomes" id="UP000216725">
    <property type="component" value="Unassembled WGS sequence"/>
</dbReference>
<dbReference type="Pfam" id="PF19890">
    <property type="entry name" value="DUF6363"/>
    <property type="match status" value="1"/>
</dbReference>
<organism evidence="7 8">
    <name type="scientific">Pseudoscardovia radai</name>
    <dbReference type="NCBI Taxonomy" id="987066"/>
    <lineage>
        <taxon>Bacteria</taxon>
        <taxon>Bacillati</taxon>
        <taxon>Actinomycetota</taxon>
        <taxon>Actinomycetes</taxon>
        <taxon>Bifidobacteriales</taxon>
        <taxon>Bifidobacteriaceae</taxon>
        <taxon>Pseudoscardovia</taxon>
    </lineage>
</organism>
<feature type="short sequence motif" description="GXSXG" evidence="4">
    <location>
        <begin position="68"/>
        <end position="72"/>
    </location>
</feature>
<evidence type="ECO:0000256" key="3">
    <source>
        <dbReference type="ARBA" id="ARBA00023098"/>
    </source>
</evidence>
<dbReference type="SUPFAM" id="SSF52151">
    <property type="entry name" value="FabD/lysophospholipase-like"/>
    <property type="match status" value="1"/>
</dbReference>
<dbReference type="EMBL" id="MWWR01000003">
    <property type="protein sequence ID" value="OZG52570.1"/>
    <property type="molecule type" value="Genomic_DNA"/>
</dbReference>
<dbReference type="RefSeq" id="WP_211280472.1">
    <property type="nucleotide sequence ID" value="NZ_MWWR01000003.1"/>
</dbReference>